<keyword evidence="2" id="KW-1003">Cell membrane</keyword>
<evidence type="ECO:0000256" key="6">
    <source>
        <dbReference type="SAM" id="Phobius"/>
    </source>
</evidence>
<evidence type="ECO:0000256" key="1">
    <source>
        <dbReference type="ARBA" id="ARBA00004651"/>
    </source>
</evidence>
<proteinExistence type="predicted"/>
<accession>A0A2T6AKZ4</accession>
<dbReference type="GO" id="GO:0005886">
    <property type="term" value="C:plasma membrane"/>
    <property type="evidence" value="ECO:0007669"/>
    <property type="project" value="UniProtKB-SubCell"/>
</dbReference>
<dbReference type="InterPro" id="IPR050833">
    <property type="entry name" value="Poly_Biosynth_Transport"/>
</dbReference>
<dbReference type="AlphaFoldDB" id="A0A2T6AKZ4"/>
<dbReference type="Proteomes" id="UP000244174">
    <property type="component" value="Unassembled WGS sequence"/>
</dbReference>
<dbReference type="PANTHER" id="PTHR30250:SF28">
    <property type="entry name" value="POLYSACCHARIDE BIOSYNTHESIS PROTEIN"/>
    <property type="match status" value="1"/>
</dbReference>
<feature type="transmembrane region" description="Helical" evidence="6">
    <location>
        <begin position="165"/>
        <end position="185"/>
    </location>
</feature>
<evidence type="ECO:0000313" key="8">
    <source>
        <dbReference type="Proteomes" id="UP000244174"/>
    </source>
</evidence>
<reference evidence="7 8" key="1">
    <citation type="submission" date="2018-04" db="EMBL/GenBank/DDBJ databases">
        <title>Genomic Encyclopedia of Archaeal and Bacterial Type Strains, Phase II (KMG-II): from individual species to whole genera.</title>
        <authorList>
            <person name="Goeker M."/>
        </authorList>
    </citation>
    <scope>NUCLEOTIDE SEQUENCE [LARGE SCALE GENOMIC DNA]</scope>
    <source>
        <strain evidence="7 8">DSM 23082</strain>
    </source>
</reference>
<dbReference type="EMBL" id="QBKQ01000001">
    <property type="protein sequence ID" value="PTX44488.1"/>
    <property type="molecule type" value="Genomic_DNA"/>
</dbReference>
<keyword evidence="8" id="KW-1185">Reference proteome</keyword>
<gene>
    <name evidence="7" type="ORF">C8P64_0467</name>
</gene>
<feature type="transmembrane region" description="Helical" evidence="6">
    <location>
        <begin position="343"/>
        <end position="363"/>
    </location>
</feature>
<feature type="transmembrane region" description="Helical" evidence="6">
    <location>
        <begin position="47"/>
        <end position="66"/>
    </location>
</feature>
<comment type="caution">
    <text evidence="7">The sequence shown here is derived from an EMBL/GenBank/DDBJ whole genome shotgun (WGS) entry which is preliminary data.</text>
</comment>
<comment type="subcellular location">
    <subcellularLocation>
        <location evidence="1">Cell membrane</location>
        <topology evidence="1">Multi-pass membrane protein</topology>
    </subcellularLocation>
</comment>
<evidence type="ECO:0000256" key="3">
    <source>
        <dbReference type="ARBA" id="ARBA00022692"/>
    </source>
</evidence>
<dbReference type="OrthoDB" id="109075at2"/>
<feature type="transmembrane region" description="Helical" evidence="6">
    <location>
        <begin position="122"/>
        <end position="144"/>
    </location>
</feature>
<keyword evidence="3 6" id="KW-0812">Transmembrane</keyword>
<evidence type="ECO:0000256" key="5">
    <source>
        <dbReference type="ARBA" id="ARBA00023136"/>
    </source>
</evidence>
<feature type="transmembrane region" description="Helical" evidence="6">
    <location>
        <begin position="87"/>
        <end position="116"/>
    </location>
</feature>
<sequence length="427" mass="48116">MKALITKIRNNTFLKNVLLVSSGTALAQALALFTTPLITRLYTPDDFGVYSLLFSIIGILASISTLRYEVVIPIAKSDKIAQYVIELGILVLILFITILALTIFSFGGFLLTFFGIESLREFLWVIPIVCLLIGMYNLFSYWAIRKKDFKILTKTKFAQSITGSAFKIFAGFAGFGGYGLIIGGTSEKSAGIISLFKSVRKNKIRLFNNFNYKKLLVVGRKYKDFPLYQTGSQFLLSFGPRLPLFFIAALFGVKFLGLFALASSIISAPINLIGSSVSHVYFAEIAQYGKNNNRKIYELTIGVIKKLTLLSLPALFVILLFGPDLFEYIFGENWRDAGNISRFLIFIVSAKFIVSPVMHILNVLEWQYLQLRINIIRIILITVSFACAYLFNISSNYSILLYSMVLASFYLITFLVIMFKLIKMRLN</sequence>
<dbReference type="Pfam" id="PF13440">
    <property type="entry name" value="Polysacc_synt_3"/>
    <property type="match status" value="1"/>
</dbReference>
<feature type="transmembrane region" description="Helical" evidence="6">
    <location>
        <begin position="303"/>
        <end position="323"/>
    </location>
</feature>
<dbReference type="RefSeq" id="WP_108170443.1">
    <property type="nucleotide sequence ID" value="NZ_QBKQ01000001.1"/>
</dbReference>
<evidence type="ECO:0000256" key="4">
    <source>
        <dbReference type="ARBA" id="ARBA00022989"/>
    </source>
</evidence>
<keyword evidence="4 6" id="KW-1133">Transmembrane helix</keyword>
<dbReference type="PANTHER" id="PTHR30250">
    <property type="entry name" value="PST FAMILY PREDICTED COLANIC ACID TRANSPORTER"/>
    <property type="match status" value="1"/>
</dbReference>
<evidence type="ECO:0000256" key="2">
    <source>
        <dbReference type="ARBA" id="ARBA00022475"/>
    </source>
</evidence>
<name>A0A2T6AKZ4_9FLAO</name>
<evidence type="ECO:0000313" key="7">
    <source>
        <dbReference type="EMBL" id="PTX44488.1"/>
    </source>
</evidence>
<protein>
    <submittedName>
        <fullName evidence="7">O-antigen/teichoic acid export membrane protein</fullName>
    </submittedName>
</protein>
<feature type="transmembrane region" description="Helical" evidence="6">
    <location>
        <begin position="244"/>
        <end position="266"/>
    </location>
</feature>
<feature type="transmembrane region" description="Helical" evidence="6">
    <location>
        <begin position="375"/>
        <end position="393"/>
    </location>
</feature>
<keyword evidence="5 6" id="KW-0472">Membrane</keyword>
<organism evidence="7 8">
    <name type="scientific">Christiangramia gaetbulicola</name>
    <dbReference type="NCBI Taxonomy" id="703340"/>
    <lineage>
        <taxon>Bacteria</taxon>
        <taxon>Pseudomonadati</taxon>
        <taxon>Bacteroidota</taxon>
        <taxon>Flavobacteriia</taxon>
        <taxon>Flavobacteriales</taxon>
        <taxon>Flavobacteriaceae</taxon>
        <taxon>Christiangramia</taxon>
    </lineage>
</organism>
<feature type="transmembrane region" description="Helical" evidence="6">
    <location>
        <begin position="399"/>
        <end position="422"/>
    </location>
</feature>